<gene>
    <name evidence="2" type="ORF">RM423_07210</name>
</gene>
<keyword evidence="3" id="KW-1185">Reference proteome</keyword>
<dbReference type="Proteomes" id="UP001183176">
    <property type="component" value="Unassembled WGS sequence"/>
</dbReference>
<organism evidence="2 3">
    <name type="scientific">Jatrophihabitans lederbergiae</name>
    <dbReference type="NCBI Taxonomy" id="3075547"/>
    <lineage>
        <taxon>Bacteria</taxon>
        <taxon>Bacillati</taxon>
        <taxon>Actinomycetota</taxon>
        <taxon>Actinomycetes</taxon>
        <taxon>Jatrophihabitantales</taxon>
        <taxon>Jatrophihabitantaceae</taxon>
        <taxon>Jatrophihabitans</taxon>
    </lineage>
</organism>
<dbReference type="SUPFAM" id="SSF51011">
    <property type="entry name" value="Glycosyl hydrolase domain"/>
    <property type="match status" value="1"/>
</dbReference>
<sequence length="95" mass="10699">MLRECPEIGVGEPSVVDIPLPRSVLLHRFDAPEGSILLIHNLAEEPVTIDLSGVDTGKRPYEVFSDTVYEPLRSKLSQLSLGGWGYRWIRLRRGQ</sequence>
<reference evidence="3" key="1">
    <citation type="submission" date="2023-07" db="EMBL/GenBank/DDBJ databases">
        <title>30 novel species of actinomycetes from the DSMZ collection.</title>
        <authorList>
            <person name="Nouioui I."/>
        </authorList>
    </citation>
    <scope>NUCLEOTIDE SEQUENCE [LARGE SCALE GENOMIC DNA]</scope>
    <source>
        <strain evidence="3">DSM 44399</strain>
    </source>
</reference>
<evidence type="ECO:0000313" key="3">
    <source>
        <dbReference type="Proteomes" id="UP001183176"/>
    </source>
</evidence>
<name>A0ABU2J872_9ACTN</name>
<dbReference type="Gene3D" id="2.60.40.1180">
    <property type="entry name" value="Golgi alpha-mannosidase II"/>
    <property type="match status" value="1"/>
</dbReference>
<comment type="caution">
    <text evidence="2">The sequence shown here is derived from an EMBL/GenBank/DDBJ whole genome shotgun (WGS) entry which is preliminary data.</text>
</comment>
<dbReference type="InterPro" id="IPR054049">
    <property type="entry name" value="SupH-like_C"/>
</dbReference>
<proteinExistence type="predicted"/>
<feature type="domain" description="Sucrose hydrolase-like C-terminal" evidence="1">
    <location>
        <begin position="35"/>
        <end position="90"/>
    </location>
</feature>
<dbReference type="Pfam" id="PF22157">
    <property type="entry name" value="SupH-like_C"/>
    <property type="match status" value="1"/>
</dbReference>
<evidence type="ECO:0000259" key="1">
    <source>
        <dbReference type="Pfam" id="PF22157"/>
    </source>
</evidence>
<protein>
    <submittedName>
        <fullName evidence="2">Alpha-glucosidase C-terminal domain-containing protein</fullName>
    </submittedName>
</protein>
<evidence type="ECO:0000313" key="2">
    <source>
        <dbReference type="EMBL" id="MDT0261182.1"/>
    </source>
</evidence>
<dbReference type="EMBL" id="JAVREH010000006">
    <property type="protein sequence ID" value="MDT0261182.1"/>
    <property type="molecule type" value="Genomic_DNA"/>
</dbReference>
<accession>A0ABU2J872</accession>
<dbReference type="InterPro" id="IPR013780">
    <property type="entry name" value="Glyco_hydro_b"/>
</dbReference>